<dbReference type="Proteomes" id="UP000259465">
    <property type="component" value="Chromosome"/>
</dbReference>
<dbReference type="InterPro" id="IPR016181">
    <property type="entry name" value="Acyl_CoA_acyltransferase"/>
</dbReference>
<dbReference type="PANTHER" id="PTHR47017">
    <property type="entry name" value="ACYL-COA"/>
    <property type="match status" value="1"/>
</dbReference>
<name>A0AAD0RNP6_9NEIS</name>
<dbReference type="Pfam" id="PF04339">
    <property type="entry name" value="FemAB_like"/>
    <property type="match status" value="1"/>
</dbReference>
<dbReference type="EMBL" id="CP031968">
    <property type="protein sequence ID" value="AXT45947.1"/>
    <property type="molecule type" value="Genomic_DNA"/>
</dbReference>
<keyword evidence="2" id="KW-1185">Reference proteome</keyword>
<protein>
    <submittedName>
        <fullName evidence="1">N-acetyltransferase</fullName>
    </submittedName>
</protein>
<dbReference type="RefSeq" id="WP_019102012.1">
    <property type="nucleotide sequence ID" value="NZ_CP031968.1"/>
</dbReference>
<evidence type="ECO:0000313" key="2">
    <source>
        <dbReference type="Proteomes" id="UP000259465"/>
    </source>
</evidence>
<gene>
    <name evidence="1" type="ORF">D1345_07030</name>
</gene>
<evidence type="ECO:0000313" key="1">
    <source>
        <dbReference type="EMBL" id="AXT45947.1"/>
    </source>
</evidence>
<sequence length="377" mass="42345">MVSLQLHERVGAWSAEQWAGLGESGNLFMGRPWLEALERAACVGEASGWQPLPLAVEREGRLQALAPAYLKRHSRGEYVFDWAWAEAYARAGLQYYPKLVVASPFSPVSGRRLLGDAAAWPQLIAGLEQVVDEHGLSSAHVLFPTAEEAQVLGEAGWLLRDGVQFHWRNRGYADFDALLATLSRDKRKKIRQERRKVAEAGVSVRALRGEAIAAEDWAFFYRCYRQTYLEHRSAPYLNPAFFALLAERLGPHCLMFVAERDGEPAAASLCLVQDGVLYGRYWGALVDIPCLHFELCYYQGLEYAIHAGLQCFEGGAQGEHKLARGFEPERTWSAHYIVDPRFRAAIAGWLRREREGVGEYVDALFSHSAYKTLAPDE</sequence>
<dbReference type="InterPro" id="IPR007434">
    <property type="entry name" value="FemAB-like"/>
</dbReference>
<dbReference type="Gene3D" id="3.40.630.30">
    <property type="match status" value="1"/>
</dbReference>
<proteinExistence type="predicted"/>
<organism evidence="1 2">
    <name type="scientific">Chromobacterium rhizoryzae</name>
    <dbReference type="NCBI Taxonomy" id="1778675"/>
    <lineage>
        <taxon>Bacteria</taxon>
        <taxon>Pseudomonadati</taxon>
        <taxon>Pseudomonadota</taxon>
        <taxon>Betaproteobacteria</taxon>
        <taxon>Neisseriales</taxon>
        <taxon>Chromobacteriaceae</taxon>
        <taxon>Chromobacterium</taxon>
    </lineage>
</organism>
<dbReference type="SUPFAM" id="SSF55729">
    <property type="entry name" value="Acyl-CoA N-acyltransferases (Nat)"/>
    <property type="match status" value="1"/>
</dbReference>
<dbReference type="GeneID" id="58559271"/>
<reference evidence="1 2" key="1">
    <citation type="submission" date="2018-08" db="EMBL/GenBank/DDBJ databases">
        <title>Complete genome sequence of JP2-74.</title>
        <authorList>
            <person name="Wu L."/>
        </authorList>
    </citation>
    <scope>NUCLEOTIDE SEQUENCE [LARGE SCALE GENOMIC DNA]</scope>
    <source>
        <strain evidence="1 2">JP2-74</strain>
    </source>
</reference>
<accession>A0AAD0RNP6</accession>
<dbReference type="AlphaFoldDB" id="A0AAD0RNP6"/>
<dbReference type="KEGG" id="crz:D1345_07030"/>
<dbReference type="PANTHER" id="PTHR47017:SF1">
    <property type="entry name" value="ACYL-COA"/>
    <property type="match status" value="1"/>
</dbReference>